<dbReference type="InParanoid" id="A0A7M7N0T2"/>
<dbReference type="InterPro" id="IPR032675">
    <property type="entry name" value="LRR_dom_sf"/>
</dbReference>
<dbReference type="InterPro" id="IPR004934">
    <property type="entry name" value="TMOD"/>
</dbReference>
<evidence type="ECO:0000256" key="2">
    <source>
        <dbReference type="ARBA" id="ARBA00022490"/>
    </source>
</evidence>
<dbReference type="Pfam" id="PF03250">
    <property type="entry name" value="Tropomodulin"/>
    <property type="match status" value="1"/>
</dbReference>
<keyword evidence="3" id="KW-0206">Cytoskeleton</keyword>
<dbReference type="OMA" id="PYQRDKL"/>
<dbReference type="Gene3D" id="3.80.10.10">
    <property type="entry name" value="Ribonuclease Inhibitor"/>
    <property type="match status" value="1"/>
</dbReference>
<dbReference type="GO" id="GO:0030016">
    <property type="term" value="C:myofibril"/>
    <property type="evidence" value="ECO:0000318"/>
    <property type="project" value="GO_Central"/>
</dbReference>
<evidence type="ECO:0000256" key="3">
    <source>
        <dbReference type="ARBA" id="ARBA00023212"/>
    </source>
</evidence>
<evidence type="ECO:0000313" key="5">
    <source>
        <dbReference type="EnsemblMetazoa" id="XP_030829490"/>
    </source>
</evidence>
<dbReference type="PANTHER" id="PTHR10901">
    <property type="entry name" value="TROPOMODULIN"/>
    <property type="match status" value="1"/>
</dbReference>
<feature type="compositionally biased region" description="Basic and acidic residues" evidence="4">
    <location>
        <begin position="59"/>
        <end position="84"/>
    </location>
</feature>
<dbReference type="SUPFAM" id="SSF52047">
    <property type="entry name" value="RNI-like"/>
    <property type="match status" value="1"/>
</dbReference>
<dbReference type="OrthoDB" id="2163268at2759"/>
<dbReference type="Pfam" id="PF13516">
    <property type="entry name" value="LRR_6"/>
    <property type="match status" value="1"/>
</dbReference>
<proteinExistence type="predicted"/>
<dbReference type="GO" id="GO:0005856">
    <property type="term" value="C:cytoskeleton"/>
    <property type="evidence" value="ECO:0000318"/>
    <property type="project" value="GO_Central"/>
</dbReference>
<dbReference type="GO" id="GO:0007015">
    <property type="term" value="P:actin filament organization"/>
    <property type="evidence" value="ECO:0000318"/>
    <property type="project" value="GO_Central"/>
</dbReference>
<dbReference type="KEGG" id="spu:581153"/>
<feature type="region of interest" description="Disordered" evidence="4">
    <location>
        <begin position="31"/>
        <end position="118"/>
    </location>
</feature>
<dbReference type="RefSeq" id="XP_030829490.1">
    <property type="nucleotide sequence ID" value="XM_030973630.1"/>
</dbReference>
<evidence type="ECO:0000313" key="6">
    <source>
        <dbReference type="Proteomes" id="UP000007110"/>
    </source>
</evidence>
<keyword evidence="6" id="KW-1185">Reference proteome</keyword>
<dbReference type="EnsemblMetazoa" id="XM_030973630">
    <property type="protein sequence ID" value="XP_030829490"/>
    <property type="gene ID" value="LOC581153"/>
</dbReference>
<dbReference type="GO" id="GO:0005523">
    <property type="term" value="F:tropomyosin binding"/>
    <property type="evidence" value="ECO:0000318"/>
    <property type="project" value="GO_Central"/>
</dbReference>
<reference evidence="6" key="1">
    <citation type="submission" date="2015-02" db="EMBL/GenBank/DDBJ databases">
        <title>Genome sequencing for Strongylocentrotus purpuratus.</title>
        <authorList>
            <person name="Murali S."/>
            <person name="Liu Y."/>
            <person name="Vee V."/>
            <person name="English A."/>
            <person name="Wang M."/>
            <person name="Skinner E."/>
            <person name="Han Y."/>
            <person name="Muzny D.M."/>
            <person name="Worley K.C."/>
            <person name="Gibbs R.A."/>
        </authorList>
    </citation>
    <scope>NUCLEOTIDE SEQUENCE</scope>
</reference>
<dbReference type="InterPro" id="IPR001611">
    <property type="entry name" value="Leu-rich_rpt"/>
</dbReference>
<keyword evidence="2" id="KW-0963">Cytoplasm</keyword>
<dbReference type="FunCoup" id="A0A7M7N0T2">
    <property type="interactions" value="1261"/>
</dbReference>
<name>A0A7M7N0T2_STRPU</name>
<accession>A0A7M7N0T2</accession>
<dbReference type="Proteomes" id="UP000007110">
    <property type="component" value="Unassembled WGS sequence"/>
</dbReference>
<evidence type="ECO:0008006" key="7">
    <source>
        <dbReference type="Google" id="ProtNLM"/>
    </source>
</evidence>
<dbReference type="SMART" id="SM00368">
    <property type="entry name" value="LRR_RI"/>
    <property type="match status" value="2"/>
</dbReference>
<reference evidence="5" key="2">
    <citation type="submission" date="2021-01" db="UniProtKB">
        <authorList>
            <consortium name="EnsemblMetazoa"/>
        </authorList>
    </citation>
    <scope>IDENTIFICATION</scope>
</reference>
<protein>
    <recommendedName>
        <fullName evidence="7">Tropomodulin</fullName>
    </recommendedName>
</protein>
<comment type="subcellular location">
    <subcellularLocation>
        <location evidence="1">Cytoplasm</location>
        <location evidence="1">Cytoskeleton</location>
    </subcellularLocation>
</comment>
<evidence type="ECO:0000256" key="4">
    <source>
        <dbReference type="SAM" id="MobiDB-lite"/>
    </source>
</evidence>
<organism evidence="5 6">
    <name type="scientific">Strongylocentrotus purpuratus</name>
    <name type="common">Purple sea urchin</name>
    <dbReference type="NCBI Taxonomy" id="7668"/>
    <lineage>
        <taxon>Eukaryota</taxon>
        <taxon>Metazoa</taxon>
        <taxon>Echinodermata</taxon>
        <taxon>Eleutherozoa</taxon>
        <taxon>Echinozoa</taxon>
        <taxon>Echinoidea</taxon>
        <taxon>Euechinoidea</taxon>
        <taxon>Echinacea</taxon>
        <taxon>Camarodonta</taxon>
        <taxon>Echinidea</taxon>
        <taxon>Strongylocentrotidae</taxon>
        <taxon>Strongylocentrotus</taxon>
    </lineage>
</organism>
<dbReference type="GO" id="GO:0051694">
    <property type="term" value="P:pointed-end actin filament capping"/>
    <property type="evidence" value="ECO:0007669"/>
    <property type="project" value="InterPro"/>
</dbReference>
<dbReference type="PANTHER" id="PTHR10901:SF6">
    <property type="entry name" value="TROPOMODULIN, ISOFORM N"/>
    <property type="match status" value="1"/>
</dbReference>
<dbReference type="AlphaFoldDB" id="A0A7M7N0T2"/>
<dbReference type="GO" id="GO:0030239">
    <property type="term" value="P:myofibril assembly"/>
    <property type="evidence" value="ECO:0000318"/>
    <property type="project" value="GO_Central"/>
</dbReference>
<feature type="compositionally biased region" description="Basic and acidic residues" evidence="4">
    <location>
        <begin position="93"/>
        <end position="118"/>
    </location>
</feature>
<sequence>MADLKNDYNKYADIDEDEILKNLTEEQLEELAYELDPDNNMLPASDRMRPQTKKAPTGKFDRKQLLEFLEKKAKEEKDWEEKVPFKSGQKRGKVYERKEDEKSEEKTNGKGKPEEWEHELDGATEEDLVELAGILGLHSMLDQEQFAASQRSVTGDEKIIGLDGERMKFSAVTKASLPKDFSLEPPNTTDVEGSIKKLKANDKAIKELNLNNIKEIKLDVIQEIFSAVGDNTVLESLSMASTGLADKAAAMAAEVIKKNTTLKSLNLESNFITSEGMSKLCKALANNPTITEFRVANQRSMMGSKGEQEYAVMLDKKNKTLLKLGLAFEHAGPRSMAQDALMRNNEAVRTKKGGKK</sequence>
<dbReference type="FunFam" id="3.80.10.10:FF:000099">
    <property type="entry name" value="Tropomodulin, isoform C"/>
    <property type="match status" value="1"/>
</dbReference>
<dbReference type="GeneID" id="581153"/>
<evidence type="ECO:0000256" key="1">
    <source>
        <dbReference type="ARBA" id="ARBA00004245"/>
    </source>
</evidence>